<dbReference type="AlphaFoldDB" id="A0A9W8GYR6"/>
<dbReference type="GO" id="GO:0032265">
    <property type="term" value="P:XMP salvage"/>
    <property type="evidence" value="ECO:0007669"/>
    <property type="project" value="TreeGrafter"/>
</dbReference>
<proteinExistence type="predicted"/>
<keyword evidence="1 3" id="KW-0328">Glycosyltransferase</keyword>
<dbReference type="Gene3D" id="3.40.50.2020">
    <property type="match status" value="1"/>
</dbReference>
<evidence type="ECO:0000256" key="2">
    <source>
        <dbReference type="ARBA" id="ARBA00022679"/>
    </source>
</evidence>
<evidence type="ECO:0000313" key="3">
    <source>
        <dbReference type="EMBL" id="KAJ2751549.1"/>
    </source>
</evidence>
<keyword evidence="4" id="KW-1185">Reference proteome</keyword>
<dbReference type="EC" id="2.4.2.8" evidence="3"/>
<protein>
    <submittedName>
        <fullName evidence="3">Hypoxanthine-guanine phosphoribosyltransferase</fullName>
        <ecNumber evidence="3">2.4.2.8</ecNumber>
    </submittedName>
</protein>
<dbReference type="GO" id="GO:0032263">
    <property type="term" value="P:GMP salvage"/>
    <property type="evidence" value="ECO:0007669"/>
    <property type="project" value="TreeGrafter"/>
</dbReference>
<name>A0A9W8GYR6_9FUNG</name>
<dbReference type="PANTHER" id="PTHR43363">
    <property type="entry name" value="HYPOXANTHINE PHOSPHORIBOSYLTRANSFERASE"/>
    <property type="match status" value="1"/>
</dbReference>
<gene>
    <name evidence="3" type="primary">HPT1</name>
    <name evidence="3" type="ORF">GGI19_004413</name>
</gene>
<dbReference type="GO" id="GO:0005737">
    <property type="term" value="C:cytoplasm"/>
    <property type="evidence" value="ECO:0007669"/>
    <property type="project" value="TreeGrafter"/>
</dbReference>
<evidence type="ECO:0000313" key="4">
    <source>
        <dbReference type="Proteomes" id="UP001140011"/>
    </source>
</evidence>
<dbReference type="PANTHER" id="PTHR43363:SF1">
    <property type="entry name" value="HYPOXANTHINE-GUANINE PHOSPHORIBOSYLTRANSFERASE"/>
    <property type="match status" value="1"/>
</dbReference>
<evidence type="ECO:0000256" key="1">
    <source>
        <dbReference type="ARBA" id="ARBA00022676"/>
    </source>
</evidence>
<dbReference type="EMBL" id="JANBUH010000387">
    <property type="protein sequence ID" value="KAJ2751549.1"/>
    <property type="molecule type" value="Genomic_DNA"/>
</dbReference>
<dbReference type="SUPFAM" id="SSF53271">
    <property type="entry name" value="PRTase-like"/>
    <property type="match status" value="1"/>
</dbReference>
<dbReference type="GO" id="GO:0004422">
    <property type="term" value="F:hypoxanthine phosphoribosyltransferase activity"/>
    <property type="evidence" value="ECO:0007669"/>
    <property type="project" value="TreeGrafter"/>
</dbReference>
<dbReference type="CDD" id="cd06223">
    <property type="entry name" value="PRTases_typeI"/>
    <property type="match status" value="1"/>
</dbReference>
<dbReference type="GO" id="GO:0046100">
    <property type="term" value="P:hypoxanthine metabolic process"/>
    <property type="evidence" value="ECO:0007669"/>
    <property type="project" value="TreeGrafter"/>
</dbReference>
<organism evidence="3 4">
    <name type="scientific">Coemansia pectinata</name>
    <dbReference type="NCBI Taxonomy" id="1052879"/>
    <lineage>
        <taxon>Eukaryota</taxon>
        <taxon>Fungi</taxon>
        <taxon>Fungi incertae sedis</taxon>
        <taxon>Zoopagomycota</taxon>
        <taxon>Kickxellomycotina</taxon>
        <taxon>Kickxellomycetes</taxon>
        <taxon>Kickxellales</taxon>
        <taxon>Kickxellaceae</taxon>
        <taxon>Coemansia</taxon>
    </lineage>
</organism>
<reference evidence="3" key="1">
    <citation type="submission" date="2022-07" db="EMBL/GenBank/DDBJ databases">
        <title>Phylogenomic reconstructions and comparative analyses of Kickxellomycotina fungi.</title>
        <authorList>
            <person name="Reynolds N.K."/>
            <person name="Stajich J.E."/>
            <person name="Barry K."/>
            <person name="Grigoriev I.V."/>
            <person name="Crous P."/>
            <person name="Smith M.E."/>
        </authorList>
    </citation>
    <scope>NUCLEOTIDE SEQUENCE</scope>
    <source>
        <strain evidence="3">BCRC 34297</strain>
    </source>
</reference>
<dbReference type="InterPro" id="IPR000836">
    <property type="entry name" value="PRTase_dom"/>
</dbReference>
<sequence>MASNKLHISYNQIHQLIDYAVKRFHLGDDYSPDLMIAIGGGGFIPARILRSFLKAKHGRNIPIQAIGLSLYEELPNAGQDGVPEIPGVQVTKTQWLNFGGADSLVSLLGRKILIVDEVDDSRKTLVYAVAELLKDIRAQEIQAGMNPGESNTEIGIFVVYNKDKPKAEELPEAVMRHYYPAATTPDRWLFFPWDCTTDIGVHTELSKQDIYGTVGEGWHRQPSVSPEQIESLKDANVTLVSGFVCLARIREPLGLVGGYWGMDPEIIFQVSAGSPRTAIRGILAMCDFLAKLRGSPELSDETNSQITLFIERANIWVRINNI</sequence>
<dbReference type="InterPro" id="IPR029057">
    <property type="entry name" value="PRTase-like"/>
</dbReference>
<dbReference type="Proteomes" id="UP001140011">
    <property type="component" value="Unassembled WGS sequence"/>
</dbReference>
<comment type="caution">
    <text evidence="3">The sequence shown here is derived from an EMBL/GenBank/DDBJ whole genome shotgun (WGS) entry which is preliminary data.</text>
</comment>
<dbReference type="OrthoDB" id="9973266at2759"/>
<dbReference type="GO" id="GO:0032264">
    <property type="term" value="P:IMP salvage"/>
    <property type="evidence" value="ECO:0007669"/>
    <property type="project" value="TreeGrafter"/>
</dbReference>
<keyword evidence="2 3" id="KW-0808">Transferase</keyword>
<accession>A0A9W8GYR6</accession>